<evidence type="ECO:0000313" key="2">
    <source>
        <dbReference type="Proteomes" id="UP001140949"/>
    </source>
</evidence>
<dbReference type="EMBL" id="JANAVB010007600">
    <property type="protein sequence ID" value="KAJ6842458.1"/>
    <property type="molecule type" value="Genomic_DNA"/>
</dbReference>
<reference evidence="1" key="2">
    <citation type="submission" date="2023-04" db="EMBL/GenBank/DDBJ databases">
        <authorList>
            <person name="Bruccoleri R.E."/>
            <person name="Oakeley E.J."/>
            <person name="Faust A.-M."/>
            <person name="Dessus-Babus S."/>
            <person name="Altorfer M."/>
            <person name="Burckhardt D."/>
            <person name="Oertli M."/>
            <person name="Naumann U."/>
            <person name="Petersen F."/>
            <person name="Wong J."/>
        </authorList>
    </citation>
    <scope>NUCLEOTIDE SEQUENCE</scope>
    <source>
        <strain evidence="1">GSM-AAB239-AS_SAM_17_03QT</strain>
        <tissue evidence="1">Leaf</tissue>
    </source>
</reference>
<gene>
    <name evidence="1" type="ORF">M6B38_301415</name>
</gene>
<organism evidence="1 2">
    <name type="scientific">Iris pallida</name>
    <name type="common">Sweet iris</name>
    <dbReference type="NCBI Taxonomy" id="29817"/>
    <lineage>
        <taxon>Eukaryota</taxon>
        <taxon>Viridiplantae</taxon>
        <taxon>Streptophyta</taxon>
        <taxon>Embryophyta</taxon>
        <taxon>Tracheophyta</taxon>
        <taxon>Spermatophyta</taxon>
        <taxon>Magnoliopsida</taxon>
        <taxon>Liliopsida</taxon>
        <taxon>Asparagales</taxon>
        <taxon>Iridaceae</taxon>
        <taxon>Iridoideae</taxon>
        <taxon>Irideae</taxon>
        <taxon>Iris</taxon>
    </lineage>
</organism>
<dbReference type="AlphaFoldDB" id="A0AAX6HNU5"/>
<sequence>MSWSDSGSGHGVEFLLVSCVVRVQWHVSLGSCLAAFAVCSVYVCSEEVGLVNT</sequence>
<name>A0AAX6HNU5_IRIPA</name>
<dbReference type="Proteomes" id="UP001140949">
    <property type="component" value="Unassembled WGS sequence"/>
</dbReference>
<accession>A0AAX6HNU5</accession>
<reference evidence="1" key="1">
    <citation type="journal article" date="2023" name="GigaByte">
        <title>Genome assembly of the bearded iris, Iris pallida Lam.</title>
        <authorList>
            <person name="Bruccoleri R.E."/>
            <person name="Oakeley E.J."/>
            <person name="Faust A.M.E."/>
            <person name="Altorfer M."/>
            <person name="Dessus-Babus S."/>
            <person name="Burckhardt D."/>
            <person name="Oertli M."/>
            <person name="Naumann U."/>
            <person name="Petersen F."/>
            <person name="Wong J."/>
        </authorList>
    </citation>
    <scope>NUCLEOTIDE SEQUENCE</scope>
    <source>
        <strain evidence="1">GSM-AAB239-AS_SAM_17_03QT</strain>
    </source>
</reference>
<proteinExistence type="predicted"/>
<protein>
    <submittedName>
        <fullName evidence="1">Uncharacterized protein</fullName>
    </submittedName>
</protein>
<evidence type="ECO:0000313" key="1">
    <source>
        <dbReference type="EMBL" id="KAJ6842458.1"/>
    </source>
</evidence>
<keyword evidence="2" id="KW-1185">Reference proteome</keyword>
<comment type="caution">
    <text evidence="1">The sequence shown here is derived from an EMBL/GenBank/DDBJ whole genome shotgun (WGS) entry which is preliminary data.</text>
</comment>